<evidence type="ECO:0000313" key="6">
    <source>
        <dbReference type="Proteomes" id="UP000232196"/>
    </source>
</evidence>
<dbReference type="Proteomes" id="UP000232196">
    <property type="component" value="Unassembled WGS sequence"/>
</dbReference>
<dbReference type="AlphaFoldDB" id="A0A2M9X8H7"/>
<dbReference type="OrthoDB" id="327703at2"/>
<accession>A0A2M9X8H7</accession>
<dbReference type="GO" id="GO:0046872">
    <property type="term" value="F:metal ion binding"/>
    <property type="evidence" value="ECO:0007669"/>
    <property type="project" value="UniProtKB-KW"/>
</dbReference>
<dbReference type="Pfam" id="PF04828">
    <property type="entry name" value="GFA"/>
    <property type="match status" value="1"/>
</dbReference>
<comment type="caution">
    <text evidence="5">The sequence shown here is derived from an EMBL/GenBank/DDBJ whole genome shotgun (WGS) entry which is preliminary data.</text>
</comment>
<gene>
    <name evidence="5" type="ORF">CH357_18290</name>
</gene>
<dbReference type="PANTHER" id="PTHR28620">
    <property type="entry name" value="CENTROMERE PROTEIN V"/>
    <property type="match status" value="1"/>
</dbReference>
<evidence type="ECO:0000313" key="5">
    <source>
        <dbReference type="EMBL" id="PJZ24000.1"/>
    </source>
</evidence>
<name>A0A2M9X8H7_9LEPT</name>
<proteinExistence type="inferred from homology"/>
<dbReference type="InterPro" id="IPR011057">
    <property type="entry name" value="Mss4-like_sf"/>
</dbReference>
<evidence type="ECO:0000259" key="4">
    <source>
        <dbReference type="PROSITE" id="PS51891"/>
    </source>
</evidence>
<dbReference type="PANTHER" id="PTHR28620:SF1">
    <property type="entry name" value="CENP-V_GFA DOMAIN-CONTAINING PROTEIN"/>
    <property type="match status" value="1"/>
</dbReference>
<dbReference type="RefSeq" id="WP_100708229.1">
    <property type="nucleotide sequence ID" value="NZ_NPDL01000013.1"/>
</dbReference>
<dbReference type="GO" id="GO:0016846">
    <property type="term" value="F:carbon-sulfur lyase activity"/>
    <property type="evidence" value="ECO:0007669"/>
    <property type="project" value="InterPro"/>
</dbReference>
<keyword evidence="3" id="KW-0862">Zinc</keyword>
<keyword evidence="2" id="KW-0479">Metal-binding</keyword>
<dbReference type="Gene3D" id="2.170.150.70">
    <property type="match status" value="1"/>
</dbReference>
<protein>
    <submittedName>
        <fullName evidence="5">Aldehyde-activating protein</fullName>
    </submittedName>
</protein>
<keyword evidence="6" id="KW-1185">Reference proteome</keyword>
<sequence>MSLKKYSGSCHCGAVRYEADLDLSAGTGRCNCSFCRKVRNWSIIVKPESFRLLSGENSLSFYEFNSKSSKHHFCKNCGVRTFSKGYIEEIGGAFVSIAISTLDNVDLNDLIEAPVWYADGLNNNWHHQPAEIRHL</sequence>
<dbReference type="InterPro" id="IPR052355">
    <property type="entry name" value="CENP-V-like"/>
</dbReference>
<evidence type="ECO:0000256" key="2">
    <source>
        <dbReference type="ARBA" id="ARBA00022723"/>
    </source>
</evidence>
<comment type="similarity">
    <text evidence="1">Belongs to the Gfa family.</text>
</comment>
<feature type="domain" description="CENP-V/GFA" evidence="4">
    <location>
        <begin position="6"/>
        <end position="117"/>
    </location>
</feature>
<evidence type="ECO:0000256" key="3">
    <source>
        <dbReference type="ARBA" id="ARBA00022833"/>
    </source>
</evidence>
<dbReference type="PROSITE" id="PS51891">
    <property type="entry name" value="CENP_V_GFA"/>
    <property type="match status" value="1"/>
</dbReference>
<dbReference type="InterPro" id="IPR006913">
    <property type="entry name" value="CENP-V/GFA"/>
</dbReference>
<dbReference type="EMBL" id="NPDN01000012">
    <property type="protein sequence ID" value="PJZ24000.1"/>
    <property type="molecule type" value="Genomic_DNA"/>
</dbReference>
<organism evidence="5 6">
    <name type="scientific">Leptospira hartskeerlii</name>
    <dbReference type="NCBI Taxonomy" id="2023177"/>
    <lineage>
        <taxon>Bacteria</taxon>
        <taxon>Pseudomonadati</taxon>
        <taxon>Spirochaetota</taxon>
        <taxon>Spirochaetia</taxon>
        <taxon>Leptospirales</taxon>
        <taxon>Leptospiraceae</taxon>
        <taxon>Leptospira</taxon>
    </lineage>
</organism>
<reference evidence="5 6" key="1">
    <citation type="submission" date="2017-07" db="EMBL/GenBank/DDBJ databases">
        <title>Leptospira spp. isolated from tropical soils.</title>
        <authorList>
            <person name="Thibeaux R."/>
            <person name="Iraola G."/>
            <person name="Ferres I."/>
            <person name="Bierque E."/>
            <person name="Girault D."/>
            <person name="Soupe-Gilbert M.-E."/>
            <person name="Picardeau M."/>
            <person name="Goarant C."/>
        </authorList>
    </citation>
    <scope>NUCLEOTIDE SEQUENCE [LARGE SCALE GENOMIC DNA]</scope>
    <source>
        <strain evidence="5 6">MCA1-C-A1</strain>
    </source>
</reference>
<evidence type="ECO:0000256" key="1">
    <source>
        <dbReference type="ARBA" id="ARBA00005495"/>
    </source>
</evidence>
<dbReference type="SUPFAM" id="SSF51316">
    <property type="entry name" value="Mss4-like"/>
    <property type="match status" value="1"/>
</dbReference>